<organism evidence="2 3">
    <name type="scientific">Streptomyces luteolus</name>
    <dbReference type="NCBI Taxonomy" id="3043615"/>
    <lineage>
        <taxon>Bacteria</taxon>
        <taxon>Bacillati</taxon>
        <taxon>Actinomycetota</taxon>
        <taxon>Actinomycetes</taxon>
        <taxon>Kitasatosporales</taxon>
        <taxon>Streptomycetaceae</taxon>
        <taxon>Streptomyces</taxon>
    </lineage>
</organism>
<accession>A0ABT6T9C9</accession>
<name>A0ABT6T9C9_9ACTN</name>
<dbReference type="EMBL" id="JASCIS010000055">
    <property type="protein sequence ID" value="MDI3423492.1"/>
    <property type="molecule type" value="Genomic_DNA"/>
</dbReference>
<evidence type="ECO:0000313" key="3">
    <source>
        <dbReference type="Proteomes" id="UP001237105"/>
    </source>
</evidence>
<comment type="caution">
    <text evidence="2">The sequence shown here is derived from an EMBL/GenBank/DDBJ whole genome shotgun (WGS) entry which is preliminary data.</text>
</comment>
<gene>
    <name evidence="2" type="ORF">QIT00_33950</name>
</gene>
<evidence type="ECO:0000259" key="1">
    <source>
        <dbReference type="Pfam" id="PF08241"/>
    </source>
</evidence>
<feature type="domain" description="Methyltransferase type 11" evidence="1">
    <location>
        <begin position="2"/>
        <end position="47"/>
    </location>
</feature>
<dbReference type="Pfam" id="PF08241">
    <property type="entry name" value="Methyltransf_11"/>
    <property type="match status" value="1"/>
</dbReference>
<dbReference type="InterPro" id="IPR013216">
    <property type="entry name" value="Methyltransf_11"/>
</dbReference>
<dbReference type="GO" id="GO:0032259">
    <property type="term" value="P:methylation"/>
    <property type="evidence" value="ECO:0007669"/>
    <property type="project" value="UniProtKB-KW"/>
</dbReference>
<dbReference type="EC" id="2.1.-.-" evidence="2"/>
<sequence length="56" mass="6025">MAGRGHRVVGVDGSPEMLAATRARVPDAEFAEFTEGDLHALPLPDDLWTSSYARSP</sequence>
<dbReference type="SUPFAM" id="SSF53335">
    <property type="entry name" value="S-adenosyl-L-methionine-dependent methyltransferases"/>
    <property type="match status" value="1"/>
</dbReference>
<keyword evidence="2" id="KW-0489">Methyltransferase</keyword>
<reference evidence="2 3" key="1">
    <citation type="submission" date="2023-05" db="EMBL/GenBank/DDBJ databases">
        <title>Draft genome sequence of Streptomyces sp. B-S-A12 isolated from a cave soil in Thailand.</title>
        <authorList>
            <person name="Chamroensaksri N."/>
            <person name="Muangham S."/>
        </authorList>
    </citation>
    <scope>NUCLEOTIDE SEQUENCE [LARGE SCALE GENOMIC DNA]</scope>
    <source>
        <strain evidence="2 3">B-S-A12</strain>
    </source>
</reference>
<dbReference type="Gene3D" id="3.40.50.150">
    <property type="entry name" value="Vaccinia Virus protein VP39"/>
    <property type="match status" value="1"/>
</dbReference>
<protein>
    <submittedName>
        <fullName evidence="2">Class I SAM-dependent methyltransferase</fullName>
        <ecNumber evidence="2">2.1.-.-</ecNumber>
    </submittedName>
</protein>
<proteinExistence type="predicted"/>
<dbReference type="InterPro" id="IPR029063">
    <property type="entry name" value="SAM-dependent_MTases_sf"/>
</dbReference>
<evidence type="ECO:0000313" key="2">
    <source>
        <dbReference type="EMBL" id="MDI3423492.1"/>
    </source>
</evidence>
<keyword evidence="3" id="KW-1185">Reference proteome</keyword>
<keyword evidence="2" id="KW-0808">Transferase</keyword>
<dbReference type="Proteomes" id="UP001237105">
    <property type="component" value="Unassembled WGS sequence"/>
</dbReference>
<dbReference type="GO" id="GO:0008168">
    <property type="term" value="F:methyltransferase activity"/>
    <property type="evidence" value="ECO:0007669"/>
    <property type="project" value="UniProtKB-KW"/>
</dbReference>
<dbReference type="RefSeq" id="WP_282539329.1">
    <property type="nucleotide sequence ID" value="NZ_JASCIS010000055.1"/>
</dbReference>